<dbReference type="EMBL" id="PISE01000007">
    <property type="protein sequence ID" value="PKG25164.1"/>
    <property type="molecule type" value="Genomic_DNA"/>
</dbReference>
<comment type="caution">
    <text evidence="4">The sequence shown here is derived from an EMBL/GenBank/DDBJ whole genome shotgun (WGS) entry which is preliminary data.</text>
</comment>
<dbReference type="Pfam" id="PF11258">
    <property type="entry name" value="DUF3048"/>
    <property type="match status" value="1"/>
</dbReference>
<dbReference type="SUPFAM" id="SSF159774">
    <property type="entry name" value="YerB-like"/>
    <property type="match status" value="1"/>
</dbReference>
<sequence>MKKSIIFLFMTVLLTACSDDPKKVNGNNENQQSSNISNEQQESEELAYTYPLTGLKSKKESSNRAIGVMINNHPAARPQSGLSQADIVYEVLAEGDITRFLAIFQSEKPKLIGPVRSSRDYYIELAKGYDTLYIAHGYSPEAKKLLTNGYINNLNGMQYDGTLFKRASYRVAPHNSYISYSNILKGAEQKQYRLNKSPDNLLFIKKADLDKIAGEESSAVSVKFSSDATYNSQFKYNSDSQKYLRYSNGEQTVEYETKSPVAVDNVFILEAKHSIVDKKGRREVDLTSGGKGYLLQKGKWREVEWKNINGRILPFDNNKQAGLVPGKTWIDIIPSNLGLNAAVSFETR</sequence>
<gene>
    <name evidence="4" type="ORF">CWS01_03340</name>
</gene>
<evidence type="ECO:0000259" key="2">
    <source>
        <dbReference type="Pfam" id="PF11258"/>
    </source>
</evidence>
<name>A0A2N0Z6P5_9BACI</name>
<feature type="domain" description="DUF3048" evidence="2">
    <location>
        <begin position="52"/>
        <end position="193"/>
    </location>
</feature>
<keyword evidence="5" id="KW-1185">Reference proteome</keyword>
<dbReference type="RefSeq" id="WP_101175651.1">
    <property type="nucleotide sequence ID" value="NZ_PISE01000007.1"/>
</dbReference>
<dbReference type="InterPro" id="IPR035328">
    <property type="entry name" value="DUF3048_C"/>
</dbReference>
<dbReference type="Pfam" id="PF17479">
    <property type="entry name" value="DUF3048_C"/>
    <property type="match status" value="1"/>
</dbReference>
<dbReference type="Proteomes" id="UP000233375">
    <property type="component" value="Unassembled WGS sequence"/>
</dbReference>
<dbReference type="InterPro" id="IPR023158">
    <property type="entry name" value="YerB-like_sf"/>
</dbReference>
<evidence type="ECO:0000259" key="3">
    <source>
        <dbReference type="Pfam" id="PF17479"/>
    </source>
</evidence>
<dbReference type="AlphaFoldDB" id="A0A2N0Z6P5"/>
<feature type="domain" description="DUF3048" evidence="3">
    <location>
        <begin position="221"/>
        <end position="330"/>
    </location>
</feature>
<reference evidence="4 5" key="1">
    <citation type="journal article" date="2003" name="Int. J. Syst. Evol. Microbiol.">
        <title>Bacillus nealsonii sp. nov., isolated from a spacecraft-assembly facility, whose spores are gamma-radiation resistant.</title>
        <authorList>
            <person name="Venkateswaran K."/>
            <person name="Kempf M."/>
            <person name="Chen F."/>
            <person name="Satomi M."/>
            <person name="Nicholson W."/>
            <person name="Kern R."/>
        </authorList>
    </citation>
    <scope>NUCLEOTIDE SEQUENCE [LARGE SCALE GENOMIC DNA]</scope>
    <source>
        <strain evidence="4 5">FO-92</strain>
    </source>
</reference>
<evidence type="ECO:0000256" key="1">
    <source>
        <dbReference type="SAM" id="MobiDB-lite"/>
    </source>
</evidence>
<feature type="region of interest" description="Disordered" evidence="1">
    <location>
        <begin position="20"/>
        <end position="42"/>
    </location>
</feature>
<proteinExistence type="predicted"/>
<feature type="compositionally biased region" description="Low complexity" evidence="1">
    <location>
        <begin position="27"/>
        <end position="40"/>
    </location>
</feature>
<dbReference type="PROSITE" id="PS51257">
    <property type="entry name" value="PROKAR_LIPOPROTEIN"/>
    <property type="match status" value="1"/>
</dbReference>
<evidence type="ECO:0000313" key="5">
    <source>
        <dbReference type="Proteomes" id="UP000233375"/>
    </source>
</evidence>
<organism evidence="4 5">
    <name type="scientific">Niallia nealsonii</name>
    <dbReference type="NCBI Taxonomy" id="115979"/>
    <lineage>
        <taxon>Bacteria</taxon>
        <taxon>Bacillati</taxon>
        <taxon>Bacillota</taxon>
        <taxon>Bacilli</taxon>
        <taxon>Bacillales</taxon>
        <taxon>Bacillaceae</taxon>
        <taxon>Niallia</taxon>
    </lineage>
</organism>
<dbReference type="Gene3D" id="3.50.90.10">
    <property type="entry name" value="YerB-like"/>
    <property type="match status" value="1"/>
</dbReference>
<accession>A0A2N0Z6P5</accession>
<dbReference type="OrthoDB" id="9779102at2"/>
<evidence type="ECO:0000313" key="4">
    <source>
        <dbReference type="EMBL" id="PKG25164.1"/>
    </source>
</evidence>
<protein>
    <submittedName>
        <fullName evidence="4">DUF3048 domain-containing protein</fullName>
    </submittedName>
</protein>
<dbReference type="InterPro" id="IPR021416">
    <property type="entry name" value="DUF3048_N"/>
</dbReference>